<protein>
    <submittedName>
        <fullName evidence="11">PHD-zinc-finger like domain-containing protein</fullName>
    </submittedName>
</protein>
<evidence type="ECO:0000259" key="10">
    <source>
        <dbReference type="PROSITE" id="PS51805"/>
    </source>
</evidence>
<evidence type="ECO:0000256" key="1">
    <source>
        <dbReference type="ARBA" id="ARBA00004123"/>
    </source>
</evidence>
<name>A0A6A6Q2A7_9PEZI</name>
<keyword evidence="6" id="KW-0539">Nucleus</keyword>
<feature type="compositionally biased region" description="Gly residues" evidence="8">
    <location>
        <begin position="1081"/>
        <end position="1090"/>
    </location>
</feature>
<dbReference type="PANTHER" id="PTHR13793:SF107">
    <property type="entry name" value="BROMODOMAIN-CONTAINING PROTEIN HOMOLOG"/>
    <property type="match status" value="1"/>
</dbReference>
<sequence>MAVHPPGRSRRSDSIQVHVALEEPPRKKRRYVSEVPLRGGRGRSAGAEKEQVTNEVDAEEDSGDTDAHALERADTLDLAQANQMLGDDGNTAPARRSAPVGRPRRDRSGRHGRQPATPRMRYSNAAAAAAASQASDYKPREEKSYTEFHENLEFYIGLPIFTADEVDGRTTKKDLKITLNDSKGLPNGDVEMTDADTAVEPAENIVTPVKRKPGRPPRRPESMLHGLGSPPAPRIMPLPTHNPKERLNLPKPSFRQFNHFLQYEEDQKENKINYVDRGMANIGYQESDRFELPGKALVRYNEANQVEDEAEVSLRLESDGPAEVIAGVQVVGRVEYDMDEQDVAWLEEINEQRKTESLEAIKPSVFEITMTQIEKEYHALEKRIPKAQPRHAQMHRPRSSSQAAVNGDPNPAGDEPDSKCAICDDGDCENANAIIFCDGCDLAVHQECYGVPFIPEGQWFCRKCKEIGRGTPTCIFCPNVDGAFKQTSTLRWSHLLCAIWIPEITIANITFMEPITDIDKVPKSRWKLHCYICNQKMGACIQCGNKNCYQAFHVTCARKAKLFLKMKSPHQQGIDQSALKAFCDKHVPPDWRRTHDTDHAIVEAKRWYKHAMKDRKWADSQSAALELGAPPPPDGGLFIEDQQDDTIAVTKKRRQPTTKMNWRLPSGAPVIPAVVFNTVEASLARFSVRKRKEFVEKACRYWTLKREARRGAALLKRLQLQLETFSSMEITRRSFASMGAAGRPRLLRRIEFAEMLQEEMRHLTQLCAQTRERESLRLREVDVLRELVDTVYFPIPALLVPIMQKARKLDEKTLYFKEGFEELAQQVRERFFTSVSDFSQELTRVVGKRLASDAVADPDLETMRDQLNESRTSAHHQTLTAEQKEIKKLAKRILRAVKDPLEEAMRKEADLKGKEREEELRKLDSMGIFAGVSNPPDGDESPVKKGAKRRSASDVSAAAGASLEDEDVEMEDADDADEEVIHLKVAGKNGTIASNTKKKSTPARASSRNLTEAPISPPLSTDAADVFAHGGIPWYLKPFDLEGTTVHEERYTGREVLRAMSEELSDMDEVTLTELGVVGAGDAGASGAGSGKRHATRAKGLVEAGAEEDDEDATPVQKKGKKRGRSNQWSRSRRIR</sequence>
<feature type="region of interest" description="Disordered" evidence="8">
    <location>
        <begin position="387"/>
        <end position="416"/>
    </location>
</feature>
<feature type="compositionally biased region" description="Acidic residues" evidence="8">
    <location>
        <begin position="963"/>
        <end position="975"/>
    </location>
</feature>
<dbReference type="EMBL" id="MU001632">
    <property type="protein sequence ID" value="KAF2486530.1"/>
    <property type="molecule type" value="Genomic_DNA"/>
</dbReference>
<reference evidence="11" key="1">
    <citation type="journal article" date="2020" name="Stud. Mycol.">
        <title>101 Dothideomycetes genomes: a test case for predicting lifestyles and emergence of pathogens.</title>
        <authorList>
            <person name="Haridas S."/>
            <person name="Albert R."/>
            <person name="Binder M."/>
            <person name="Bloem J."/>
            <person name="Labutti K."/>
            <person name="Salamov A."/>
            <person name="Andreopoulos B."/>
            <person name="Baker S."/>
            <person name="Barry K."/>
            <person name="Bills G."/>
            <person name="Bluhm B."/>
            <person name="Cannon C."/>
            <person name="Castanera R."/>
            <person name="Culley D."/>
            <person name="Daum C."/>
            <person name="Ezra D."/>
            <person name="Gonzalez J."/>
            <person name="Henrissat B."/>
            <person name="Kuo A."/>
            <person name="Liang C."/>
            <person name="Lipzen A."/>
            <person name="Lutzoni F."/>
            <person name="Magnuson J."/>
            <person name="Mondo S."/>
            <person name="Nolan M."/>
            <person name="Ohm R."/>
            <person name="Pangilinan J."/>
            <person name="Park H.-J."/>
            <person name="Ramirez L."/>
            <person name="Alfaro M."/>
            <person name="Sun H."/>
            <person name="Tritt A."/>
            <person name="Yoshinaga Y."/>
            <person name="Zwiers L.-H."/>
            <person name="Turgeon B."/>
            <person name="Goodwin S."/>
            <person name="Spatafora J."/>
            <person name="Crous P."/>
            <person name="Grigoriev I."/>
        </authorList>
    </citation>
    <scope>NUCLEOTIDE SEQUENCE</scope>
    <source>
        <strain evidence="11">CBS 113389</strain>
    </source>
</reference>
<dbReference type="GO" id="GO:0006357">
    <property type="term" value="P:regulation of transcription by RNA polymerase II"/>
    <property type="evidence" value="ECO:0007669"/>
    <property type="project" value="TreeGrafter"/>
</dbReference>
<evidence type="ECO:0000256" key="4">
    <source>
        <dbReference type="ARBA" id="ARBA00022771"/>
    </source>
</evidence>
<feature type="region of interest" description="Disordered" evidence="8">
    <location>
        <begin position="1"/>
        <end position="144"/>
    </location>
</feature>
<dbReference type="GO" id="GO:0008270">
    <property type="term" value="F:zinc ion binding"/>
    <property type="evidence" value="ECO:0007669"/>
    <property type="project" value="UniProtKB-KW"/>
</dbReference>
<dbReference type="PROSITE" id="PS51805">
    <property type="entry name" value="EPHD"/>
    <property type="match status" value="1"/>
</dbReference>
<dbReference type="InterPro" id="IPR019542">
    <property type="entry name" value="Enhancer_polycomb-like_N"/>
</dbReference>
<feature type="compositionally biased region" description="Basic residues" evidence="8">
    <location>
        <begin position="1118"/>
        <end position="1136"/>
    </location>
</feature>
<dbReference type="InterPro" id="IPR011011">
    <property type="entry name" value="Znf_FYVE_PHD"/>
</dbReference>
<dbReference type="OrthoDB" id="20839at2759"/>
<evidence type="ECO:0000256" key="8">
    <source>
        <dbReference type="SAM" id="MobiDB-lite"/>
    </source>
</evidence>
<gene>
    <name evidence="11" type="ORF">BDY17DRAFT_291656</name>
</gene>
<feature type="region of interest" description="Disordered" evidence="8">
    <location>
        <begin position="925"/>
        <end position="975"/>
    </location>
</feature>
<dbReference type="InterPro" id="IPR050701">
    <property type="entry name" value="Histone_Mod_Regulator"/>
</dbReference>
<feature type="compositionally biased region" description="Basic and acidic residues" evidence="8">
    <location>
        <begin position="65"/>
        <end position="75"/>
    </location>
</feature>
<dbReference type="Gene3D" id="3.30.40.10">
    <property type="entry name" value="Zinc/RING finger domain, C3HC4 (zinc finger)"/>
    <property type="match status" value="2"/>
</dbReference>
<feature type="domain" description="PHD-type" evidence="9">
    <location>
        <begin position="417"/>
        <end position="467"/>
    </location>
</feature>
<keyword evidence="4 7" id="KW-0863">Zinc-finger</keyword>
<dbReference type="Pfam" id="PF13831">
    <property type="entry name" value="PHD_2"/>
    <property type="match status" value="1"/>
</dbReference>
<dbReference type="FunFam" id="3.30.40.10:FF:000007">
    <property type="entry name" value="Bromodomain containing 1, isoform CRA_b"/>
    <property type="match status" value="1"/>
</dbReference>
<dbReference type="InterPro" id="IPR034732">
    <property type="entry name" value="EPHD"/>
</dbReference>
<accession>A0A6A6Q2A7</accession>
<feature type="region of interest" description="Disordered" evidence="8">
    <location>
        <begin position="208"/>
        <end position="234"/>
    </location>
</feature>
<feature type="domain" description="PHD-type" evidence="10">
    <location>
        <begin position="471"/>
        <end position="587"/>
    </location>
</feature>
<evidence type="ECO:0000256" key="5">
    <source>
        <dbReference type="ARBA" id="ARBA00022833"/>
    </source>
</evidence>
<evidence type="ECO:0000256" key="2">
    <source>
        <dbReference type="ARBA" id="ARBA00022723"/>
    </source>
</evidence>
<evidence type="ECO:0000259" key="9">
    <source>
        <dbReference type="PROSITE" id="PS50016"/>
    </source>
</evidence>
<dbReference type="CDD" id="cd15492">
    <property type="entry name" value="PHD_BRPF_JADE_like"/>
    <property type="match status" value="1"/>
</dbReference>
<dbReference type="Proteomes" id="UP000799767">
    <property type="component" value="Unassembled WGS sequence"/>
</dbReference>
<keyword evidence="3" id="KW-0677">Repeat</keyword>
<feature type="region of interest" description="Disordered" evidence="8">
    <location>
        <begin position="992"/>
        <end position="1018"/>
    </location>
</feature>
<dbReference type="InterPro" id="IPR001965">
    <property type="entry name" value="Znf_PHD"/>
</dbReference>
<evidence type="ECO:0000256" key="3">
    <source>
        <dbReference type="ARBA" id="ARBA00022737"/>
    </source>
</evidence>
<dbReference type="InterPro" id="IPR019787">
    <property type="entry name" value="Znf_PHD-finger"/>
</dbReference>
<dbReference type="SMART" id="SM00249">
    <property type="entry name" value="PHD"/>
    <property type="match status" value="2"/>
</dbReference>
<evidence type="ECO:0000313" key="11">
    <source>
        <dbReference type="EMBL" id="KAF2486530.1"/>
    </source>
</evidence>
<dbReference type="Pfam" id="PF13832">
    <property type="entry name" value="zf-HC5HC2H_2"/>
    <property type="match status" value="1"/>
</dbReference>
<dbReference type="RefSeq" id="XP_033593099.1">
    <property type="nucleotide sequence ID" value="XM_033732698.1"/>
</dbReference>
<dbReference type="PROSITE" id="PS01359">
    <property type="entry name" value="ZF_PHD_1"/>
    <property type="match status" value="1"/>
</dbReference>
<keyword evidence="12" id="KW-1185">Reference proteome</keyword>
<dbReference type="SUPFAM" id="SSF57903">
    <property type="entry name" value="FYVE/PHD zinc finger"/>
    <property type="match status" value="1"/>
</dbReference>
<organism evidence="11 12">
    <name type="scientific">Neohortaea acidophila</name>
    <dbReference type="NCBI Taxonomy" id="245834"/>
    <lineage>
        <taxon>Eukaryota</taxon>
        <taxon>Fungi</taxon>
        <taxon>Dikarya</taxon>
        <taxon>Ascomycota</taxon>
        <taxon>Pezizomycotina</taxon>
        <taxon>Dothideomycetes</taxon>
        <taxon>Dothideomycetidae</taxon>
        <taxon>Mycosphaerellales</taxon>
        <taxon>Teratosphaeriaceae</taxon>
        <taxon>Neohortaea</taxon>
    </lineage>
</organism>
<dbReference type="PROSITE" id="PS50016">
    <property type="entry name" value="ZF_PHD_2"/>
    <property type="match status" value="1"/>
</dbReference>
<evidence type="ECO:0000313" key="12">
    <source>
        <dbReference type="Proteomes" id="UP000799767"/>
    </source>
</evidence>
<evidence type="ECO:0000256" key="7">
    <source>
        <dbReference type="PROSITE-ProRule" id="PRU00146"/>
    </source>
</evidence>
<dbReference type="InterPro" id="IPR013083">
    <property type="entry name" value="Znf_RING/FYVE/PHD"/>
</dbReference>
<dbReference type="InterPro" id="IPR019786">
    <property type="entry name" value="Zinc_finger_PHD-type_CS"/>
</dbReference>
<dbReference type="GO" id="GO:0005634">
    <property type="term" value="C:nucleus"/>
    <property type="evidence" value="ECO:0007669"/>
    <property type="project" value="UniProtKB-SubCell"/>
</dbReference>
<dbReference type="Pfam" id="PF10513">
    <property type="entry name" value="EPL1"/>
    <property type="match status" value="1"/>
</dbReference>
<proteinExistence type="predicted"/>
<dbReference type="AlphaFoldDB" id="A0A6A6Q2A7"/>
<feature type="region of interest" description="Disordered" evidence="8">
    <location>
        <begin position="1081"/>
        <end position="1136"/>
    </location>
</feature>
<feature type="compositionally biased region" description="Basic residues" evidence="8">
    <location>
        <begin position="102"/>
        <end position="113"/>
    </location>
</feature>
<dbReference type="GeneID" id="54473700"/>
<feature type="compositionally biased region" description="Low complexity" evidence="8">
    <location>
        <begin position="953"/>
        <end position="962"/>
    </location>
</feature>
<dbReference type="PANTHER" id="PTHR13793">
    <property type="entry name" value="PHD FINGER PROTEINS"/>
    <property type="match status" value="1"/>
</dbReference>
<dbReference type="CDD" id="cd15670">
    <property type="entry name" value="ePHD_BRPF"/>
    <property type="match status" value="1"/>
</dbReference>
<keyword evidence="2" id="KW-0479">Metal-binding</keyword>
<feature type="compositionally biased region" description="Basic residues" evidence="8">
    <location>
        <begin position="388"/>
        <end position="398"/>
    </location>
</feature>
<comment type="subcellular location">
    <subcellularLocation>
        <location evidence="1">Nucleus</location>
    </subcellularLocation>
</comment>
<keyword evidence="5" id="KW-0862">Zinc</keyword>
<evidence type="ECO:0000256" key="6">
    <source>
        <dbReference type="ARBA" id="ARBA00023242"/>
    </source>
</evidence>